<evidence type="ECO:0000256" key="3">
    <source>
        <dbReference type="ARBA" id="ARBA00022679"/>
    </source>
</evidence>
<dbReference type="PANTHER" id="PTHR47545">
    <property type="entry name" value="MULTIFUNCTIONAL CCA PROTEIN"/>
    <property type="match status" value="1"/>
</dbReference>
<evidence type="ECO:0000256" key="9">
    <source>
        <dbReference type="ARBA" id="ARBA00022801"/>
    </source>
</evidence>
<dbReference type="Pfam" id="PF12627">
    <property type="entry name" value="PolyA_pol_RNAbd"/>
    <property type="match status" value="1"/>
</dbReference>
<evidence type="ECO:0000256" key="12">
    <source>
        <dbReference type="ARBA" id="ARBA00022884"/>
    </source>
</evidence>
<keyword evidence="9" id="KW-0378">Hydrolase</keyword>
<accession>A0ABQ6H0I9</accession>
<keyword evidence="4" id="KW-0819">tRNA processing</keyword>
<gene>
    <name evidence="15" type="primary">cca_2</name>
    <name evidence="15" type="ORF">theurythT_11650</name>
</gene>
<dbReference type="InterPro" id="IPR006674">
    <property type="entry name" value="HD_domain"/>
</dbReference>
<dbReference type="CDD" id="cd00077">
    <property type="entry name" value="HDc"/>
    <property type="match status" value="1"/>
</dbReference>
<evidence type="ECO:0000256" key="1">
    <source>
        <dbReference type="ARBA" id="ARBA00001946"/>
    </source>
</evidence>
<dbReference type="InterPro" id="IPR043519">
    <property type="entry name" value="NT_sf"/>
</dbReference>
<evidence type="ECO:0000313" key="15">
    <source>
        <dbReference type="EMBL" id="GLX81713.1"/>
    </source>
</evidence>
<keyword evidence="7" id="KW-0547">Nucleotide-binding</keyword>
<dbReference type="InterPro" id="IPR050124">
    <property type="entry name" value="tRNA_CCA-adding_enzyme"/>
</dbReference>
<keyword evidence="5" id="KW-0548">Nucleotidyltransferase</keyword>
<evidence type="ECO:0000256" key="6">
    <source>
        <dbReference type="ARBA" id="ARBA00022723"/>
    </source>
</evidence>
<keyword evidence="16" id="KW-1185">Reference proteome</keyword>
<keyword evidence="12 13" id="KW-0694">RNA-binding</keyword>
<dbReference type="InterPro" id="IPR002646">
    <property type="entry name" value="PolA_pol_head_dom"/>
</dbReference>
<dbReference type="Gene3D" id="3.30.460.10">
    <property type="entry name" value="Beta Polymerase, domain 2"/>
    <property type="match status" value="1"/>
</dbReference>
<dbReference type="PROSITE" id="PS51831">
    <property type="entry name" value="HD"/>
    <property type="match status" value="1"/>
</dbReference>
<evidence type="ECO:0000256" key="11">
    <source>
        <dbReference type="ARBA" id="ARBA00022842"/>
    </source>
</evidence>
<keyword evidence="2" id="KW-0533">Nickel</keyword>
<keyword evidence="11" id="KW-0460">Magnesium</keyword>
<reference evidence="15 16" key="1">
    <citation type="submission" date="2023-03" db="EMBL/GenBank/DDBJ databases">
        <title>Draft genome sequence of Thalassotalea eurytherma JCM 18482T.</title>
        <authorList>
            <person name="Sawabe T."/>
        </authorList>
    </citation>
    <scope>NUCLEOTIDE SEQUENCE [LARGE SCALE GENOMIC DNA]</scope>
    <source>
        <strain evidence="15 16">JCM 18482</strain>
    </source>
</reference>
<dbReference type="InterPro" id="IPR003607">
    <property type="entry name" value="HD/PDEase_dom"/>
</dbReference>
<organism evidence="15 16">
    <name type="scientific">Thalassotalea eurytherma</name>
    <dbReference type="NCBI Taxonomy" id="1144278"/>
    <lineage>
        <taxon>Bacteria</taxon>
        <taxon>Pseudomonadati</taxon>
        <taxon>Pseudomonadota</taxon>
        <taxon>Gammaproteobacteria</taxon>
        <taxon>Alteromonadales</taxon>
        <taxon>Colwelliaceae</taxon>
        <taxon>Thalassotalea</taxon>
    </lineage>
</organism>
<dbReference type="InterPro" id="IPR032828">
    <property type="entry name" value="PolyA_RNA-bd"/>
</dbReference>
<comment type="caution">
    <text evidence="15">The sequence shown here is derived from an EMBL/GenBank/DDBJ whole genome shotgun (WGS) entry which is preliminary data.</text>
</comment>
<keyword evidence="10" id="KW-0067">ATP-binding</keyword>
<evidence type="ECO:0000256" key="4">
    <source>
        <dbReference type="ARBA" id="ARBA00022694"/>
    </source>
</evidence>
<dbReference type="EMBL" id="BSSU01000005">
    <property type="protein sequence ID" value="GLX81713.1"/>
    <property type="molecule type" value="Genomic_DNA"/>
</dbReference>
<dbReference type="PIRSF" id="PIRSF000813">
    <property type="entry name" value="CCA_bact"/>
    <property type="match status" value="1"/>
</dbReference>
<dbReference type="Pfam" id="PF01743">
    <property type="entry name" value="PolyA_pol"/>
    <property type="match status" value="1"/>
</dbReference>
<dbReference type="SUPFAM" id="SSF81891">
    <property type="entry name" value="Poly A polymerase C-terminal region-like"/>
    <property type="match status" value="1"/>
</dbReference>
<evidence type="ECO:0000256" key="7">
    <source>
        <dbReference type="ARBA" id="ARBA00022741"/>
    </source>
</evidence>
<comment type="similarity">
    <text evidence="13">Belongs to the tRNA nucleotidyltransferase/poly(A) polymerase family.</text>
</comment>
<evidence type="ECO:0000259" key="14">
    <source>
        <dbReference type="PROSITE" id="PS51831"/>
    </source>
</evidence>
<evidence type="ECO:0000256" key="8">
    <source>
        <dbReference type="ARBA" id="ARBA00022800"/>
    </source>
</evidence>
<dbReference type="Proteomes" id="UP001157133">
    <property type="component" value="Unassembled WGS sequence"/>
</dbReference>
<evidence type="ECO:0000256" key="13">
    <source>
        <dbReference type="RuleBase" id="RU003953"/>
    </source>
</evidence>
<dbReference type="Pfam" id="PF01966">
    <property type="entry name" value="HD"/>
    <property type="match status" value="1"/>
</dbReference>
<sequence length="415" mass="47360">MKVYLVGGYVRDNEMNRLLGTTITAKDRDWVVVGSTESEMLKQGFNRVGKFPVFLHPQNKEEWALARTEKKTGNGYKGFEVDFNPNVTLEEDLSRRDLTINAMAQNPDTGLIIDPYNGKTDIQNKILRHTSPAFVEDPLRVLRVARFAARFNEFTIAPETMVEMQRIADAGELEYLTPERVSQEILSALSEDHPEIFFNVLRECNALAIIWPELNALWGIPNPVQHHPEICTGIHTMMVLQQATRLSSKTTIRFAALCHDLGKGVTPKNELPSHKRHEIRGLPLVETSCNRFKTPNEYRQLALKVCQFHLHSHRALELKSSTILTLFNQLDVWRKPQEFEDFLITCEADAKGRLGFEKRAYPQADLLHLAVNECLKVNAKKFVENGIHGKLIKEAINNERVSIIQAIKNNFDKPN</sequence>
<keyword evidence="3 13" id="KW-0808">Transferase</keyword>
<dbReference type="CDD" id="cd05398">
    <property type="entry name" value="NT_ClassII-CCAase"/>
    <property type="match status" value="1"/>
</dbReference>
<evidence type="ECO:0000256" key="5">
    <source>
        <dbReference type="ARBA" id="ARBA00022695"/>
    </source>
</evidence>
<dbReference type="RefSeq" id="WP_284207052.1">
    <property type="nucleotide sequence ID" value="NZ_BSSU01000005.1"/>
</dbReference>
<protein>
    <submittedName>
        <fullName evidence="15">Multifunctional CCA protein</fullName>
    </submittedName>
</protein>
<keyword evidence="6" id="KW-0479">Metal-binding</keyword>
<evidence type="ECO:0000256" key="2">
    <source>
        <dbReference type="ARBA" id="ARBA00022596"/>
    </source>
</evidence>
<feature type="domain" description="HD" evidence="14">
    <location>
        <begin position="232"/>
        <end position="333"/>
    </location>
</feature>
<dbReference type="SUPFAM" id="SSF81301">
    <property type="entry name" value="Nucleotidyltransferase"/>
    <property type="match status" value="1"/>
</dbReference>
<dbReference type="Gene3D" id="1.10.3090.10">
    <property type="entry name" value="cca-adding enzyme, domain 2"/>
    <property type="match status" value="1"/>
</dbReference>
<comment type="cofactor">
    <cofactor evidence="1">
        <name>Mg(2+)</name>
        <dbReference type="ChEBI" id="CHEBI:18420"/>
    </cofactor>
</comment>
<dbReference type="NCBIfam" id="NF008137">
    <property type="entry name" value="PRK10885.1"/>
    <property type="match status" value="1"/>
</dbReference>
<keyword evidence="8" id="KW-0692">RNA repair</keyword>
<name>A0ABQ6H0I9_9GAMM</name>
<dbReference type="InterPro" id="IPR012006">
    <property type="entry name" value="CCA_bact"/>
</dbReference>
<proteinExistence type="inferred from homology"/>
<dbReference type="PANTHER" id="PTHR47545:SF1">
    <property type="entry name" value="MULTIFUNCTIONAL CCA PROTEIN"/>
    <property type="match status" value="1"/>
</dbReference>
<evidence type="ECO:0000256" key="10">
    <source>
        <dbReference type="ARBA" id="ARBA00022840"/>
    </source>
</evidence>
<evidence type="ECO:0000313" key="16">
    <source>
        <dbReference type="Proteomes" id="UP001157133"/>
    </source>
</evidence>